<dbReference type="AlphaFoldDB" id="A0A1L3GEN4"/>
<organism evidence="9 10">
    <name type="scientific">Syntrophotalea acetylenica</name>
    <name type="common">Pelobacter acetylenicus</name>
    <dbReference type="NCBI Taxonomy" id="29542"/>
    <lineage>
        <taxon>Bacteria</taxon>
        <taxon>Pseudomonadati</taxon>
        <taxon>Thermodesulfobacteriota</taxon>
        <taxon>Desulfuromonadia</taxon>
        <taxon>Desulfuromonadales</taxon>
        <taxon>Syntrophotaleaceae</taxon>
        <taxon>Syntrophotalea</taxon>
    </lineage>
</organism>
<dbReference type="PANTHER" id="PTHR37485">
    <property type="entry name" value="CELL DIVISION PROTEIN FTSB"/>
    <property type="match status" value="1"/>
</dbReference>
<accession>A0A1L3GEN4</accession>
<keyword evidence="3 8" id="KW-0812">Transmembrane</keyword>
<evidence type="ECO:0000256" key="3">
    <source>
        <dbReference type="ARBA" id="ARBA00022692"/>
    </source>
</evidence>
<dbReference type="EMBL" id="CP015518">
    <property type="protein sequence ID" value="APG24158.1"/>
    <property type="molecule type" value="Genomic_DNA"/>
</dbReference>
<dbReference type="Proteomes" id="UP000182264">
    <property type="component" value="Chromosome"/>
</dbReference>
<dbReference type="InterPro" id="IPR007060">
    <property type="entry name" value="FtsL/DivIC"/>
</dbReference>
<keyword evidence="1" id="KW-1003">Cell membrane</keyword>
<keyword evidence="6" id="KW-0131">Cell cycle</keyword>
<dbReference type="GO" id="GO:0030428">
    <property type="term" value="C:cell septum"/>
    <property type="evidence" value="ECO:0007669"/>
    <property type="project" value="TreeGrafter"/>
</dbReference>
<gene>
    <name evidence="9" type="ORF">A7E75_03250</name>
</gene>
<dbReference type="Pfam" id="PF04977">
    <property type="entry name" value="DivIC"/>
    <property type="match status" value="1"/>
</dbReference>
<sequence>MAATKNTSSESGSGRRIPWLPVSIILFILAAALFGEKGVLRMLQSRRQKVDLEQQVAEKQKTISDLKTEISKLKTDRIYIETLARKELGMVGDGEIVYQFPGEAPPSSGTAGNSGTLP</sequence>
<evidence type="ECO:0000256" key="1">
    <source>
        <dbReference type="ARBA" id="ARBA00022475"/>
    </source>
</evidence>
<feature type="transmembrane region" description="Helical" evidence="8">
    <location>
        <begin position="20"/>
        <end position="40"/>
    </location>
</feature>
<evidence type="ECO:0000256" key="8">
    <source>
        <dbReference type="SAM" id="Phobius"/>
    </source>
</evidence>
<dbReference type="GO" id="GO:0043093">
    <property type="term" value="P:FtsZ-dependent cytokinesis"/>
    <property type="evidence" value="ECO:0007669"/>
    <property type="project" value="TreeGrafter"/>
</dbReference>
<protein>
    <recommendedName>
        <fullName evidence="11">Septum formation initiator</fullName>
    </recommendedName>
</protein>
<keyword evidence="7" id="KW-0175">Coiled coil</keyword>
<keyword evidence="10" id="KW-1185">Reference proteome</keyword>
<dbReference type="RefSeq" id="WP_072285974.1">
    <property type="nucleotide sequence ID" value="NZ_CP015455.1"/>
</dbReference>
<dbReference type="PANTHER" id="PTHR37485:SF1">
    <property type="entry name" value="CELL DIVISION PROTEIN FTSB"/>
    <property type="match status" value="1"/>
</dbReference>
<keyword evidence="2" id="KW-0132">Cell division</keyword>
<keyword evidence="4 8" id="KW-1133">Transmembrane helix</keyword>
<evidence type="ECO:0008006" key="11">
    <source>
        <dbReference type="Google" id="ProtNLM"/>
    </source>
</evidence>
<evidence type="ECO:0000256" key="4">
    <source>
        <dbReference type="ARBA" id="ARBA00022989"/>
    </source>
</evidence>
<name>A0A1L3GEN4_SYNAC</name>
<reference evidence="9 10" key="1">
    <citation type="journal article" date="2017" name="Genome Announc.">
        <title>Complete Genome Sequences of Two Acetylene-Fermenting Pelobacter acetylenicus Strains.</title>
        <authorList>
            <person name="Sutton J.M."/>
            <person name="Baesman S.M."/>
            <person name="Fierst J.L."/>
            <person name="Poret-Peterson A.T."/>
            <person name="Oremland R.S."/>
            <person name="Dunlap D.S."/>
            <person name="Akob D.M."/>
        </authorList>
    </citation>
    <scope>NUCLEOTIDE SEQUENCE [LARGE SCALE GENOMIC DNA]</scope>
    <source>
        <strain evidence="9 10">DSM 3247</strain>
    </source>
</reference>
<evidence type="ECO:0000256" key="2">
    <source>
        <dbReference type="ARBA" id="ARBA00022618"/>
    </source>
</evidence>
<evidence type="ECO:0000313" key="9">
    <source>
        <dbReference type="EMBL" id="APG24158.1"/>
    </source>
</evidence>
<proteinExistence type="predicted"/>
<dbReference type="InterPro" id="IPR023081">
    <property type="entry name" value="Cell_div_FtsB"/>
</dbReference>
<dbReference type="OrthoDB" id="5520945at2"/>
<dbReference type="STRING" id="29542.A6070_11875"/>
<evidence type="ECO:0000256" key="6">
    <source>
        <dbReference type="ARBA" id="ARBA00023306"/>
    </source>
</evidence>
<evidence type="ECO:0000256" key="7">
    <source>
        <dbReference type="SAM" id="Coils"/>
    </source>
</evidence>
<feature type="coiled-coil region" evidence="7">
    <location>
        <begin position="42"/>
        <end position="76"/>
    </location>
</feature>
<evidence type="ECO:0000256" key="5">
    <source>
        <dbReference type="ARBA" id="ARBA00023136"/>
    </source>
</evidence>
<dbReference type="KEGG" id="pace:A6070_11875"/>
<evidence type="ECO:0000313" key="10">
    <source>
        <dbReference type="Proteomes" id="UP000182264"/>
    </source>
</evidence>
<keyword evidence="5 8" id="KW-0472">Membrane</keyword>